<evidence type="ECO:0000313" key="2">
    <source>
        <dbReference type="EMBL" id="GBO86328.1"/>
    </source>
</evidence>
<dbReference type="Proteomes" id="UP000340077">
    <property type="component" value="Unassembled WGS sequence"/>
</dbReference>
<name>A0A5M3PTX1_9GAMM</name>
<proteinExistence type="predicted"/>
<organism evidence="2 3">
    <name type="scientific">Marinobacter salsuginis</name>
    <dbReference type="NCBI Taxonomy" id="418719"/>
    <lineage>
        <taxon>Bacteria</taxon>
        <taxon>Pseudomonadati</taxon>
        <taxon>Pseudomonadota</taxon>
        <taxon>Gammaproteobacteria</taxon>
        <taxon>Pseudomonadales</taxon>
        <taxon>Marinobacteraceae</taxon>
        <taxon>Marinobacter</taxon>
    </lineage>
</organism>
<keyword evidence="1" id="KW-1133">Transmembrane helix</keyword>
<evidence type="ECO:0000313" key="3">
    <source>
        <dbReference type="Proteomes" id="UP000340077"/>
    </source>
</evidence>
<dbReference type="AlphaFoldDB" id="A0A5M3PTX1"/>
<keyword evidence="1" id="KW-0812">Transmembrane</keyword>
<protein>
    <submittedName>
        <fullName evidence="2">Uncharacterized protein</fullName>
    </submittedName>
</protein>
<evidence type="ECO:0000256" key="1">
    <source>
        <dbReference type="SAM" id="Phobius"/>
    </source>
</evidence>
<accession>A0A5M3PTX1</accession>
<dbReference type="EMBL" id="BGZH01000008">
    <property type="protein sequence ID" value="GBO86328.1"/>
    <property type="molecule type" value="Genomic_DNA"/>
</dbReference>
<comment type="caution">
    <text evidence="2">The sequence shown here is derived from an EMBL/GenBank/DDBJ whole genome shotgun (WGS) entry which is preliminary data.</text>
</comment>
<sequence length="61" mass="6680">MENKKETDIGLNTLGGKIVTTGLTSMFIMSATGVPIWLTAVPVLVVLVGVAICTRSFWWRR</sequence>
<gene>
    <name evidence="2" type="ORF">MS5N3_37790</name>
</gene>
<keyword evidence="3" id="KW-1185">Reference proteome</keyword>
<feature type="transmembrane region" description="Helical" evidence="1">
    <location>
        <begin position="36"/>
        <end position="58"/>
    </location>
</feature>
<keyword evidence="1" id="KW-0472">Membrane</keyword>
<reference evidence="2 3" key="1">
    <citation type="journal article" date="2019" name="J. Gen. Appl. Microbiol.">
        <title>Aerobic degradation of cis-dichloroethene by the marine bacterium Marinobacter salsuginis strain 5N-3.</title>
        <authorList>
            <person name="Inoue Y."/>
            <person name="Fukunaga Y."/>
            <person name="Katsumata H."/>
            <person name="Ohji S."/>
            <person name="Hosoyama A."/>
            <person name="Mori K."/>
            <person name="Ando K."/>
        </authorList>
    </citation>
    <scope>NUCLEOTIDE SEQUENCE [LARGE SCALE GENOMIC DNA]</scope>
    <source>
        <strain evidence="2 3">5N-3</strain>
    </source>
</reference>